<dbReference type="OrthoDB" id="5308969at2759"/>
<proteinExistence type="predicted"/>
<dbReference type="EMBL" id="BAUL01000153">
    <property type="protein sequence ID" value="GAD96140.1"/>
    <property type="molecule type" value="Genomic_DNA"/>
</dbReference>
<comment type="caution">
    <text evidence="1">The sequence shown here is derived from an EMBL/GenBank/DDBJ whole genome shotgun (WGS) entry which is preliminary data.</text>
</comment>
<accession>V5I0S7</accession>
<dbReference type="AlphaFoldDB" id="V5I0S7"/>
<protein>
    <submittedName>
        <fullName evidence="1">Uncharacterized protein</fullName>
    </submittedName>
</protein>
<evidence type="ECO:0000313" key="1">
    <source>
        <dbReference type="EMBL" id="GAD96140.1"/>
    </source>
</evidence>
<dbReference type="HOGENOM" id="CLU_1229782_0_0_1"/>
<dbReference type="Proteomes" id="UP000018001">
    <property type="component" value="Unassembled WGS sequence"/>
</dbReference>
<evidence type="ECO:0000313" key="2">
    <source>
        <dbReference type="Proteomes" id="UP000018001"/>
    </source>
</evidence>
<keyword evidence="2" id="KW-1185">Reference proteome</keyword>
<organism evidence="1 2">
    <name type="scientific">Byssochlamys spectabilis (strain No. 5 / NBRC 109023)</name>
    <name type="common">Paecilomyces variotii</name>
    <dbReference type="NCBI Taxonomy" id="1356009"/>
    <lineage>
        <taxon>Eukaryota</taxon>
        <taxon>Fungi</taxon>
        <taxon>Dikarya</taxon>
        <taxon>Ascomycota</taxon>
        <taxon>Pezizomycotina</taxon>
        <taxon>Eurotiomycetes</taxon>
        <taxon>Eurotiomycetidae</taxon>
        <taxon>Eurotiales</taxon>
        <taxon>Thermoascaceae</taxon>
        <taxon>Paecilomyces</taxon>
    </lineage>
</organism>
<name>V5I0S7_BYSSN</name>
<sequence length="225" mass="25280">MASNTREAELKVPFPTAEHITELLTAISKLQNRYHEIYQSELGVPSSRPDDYSHEISEILNALAYLYDKLMKVTVLPEFRGIFNLQLNVHTLSPETGKLSSIAETANQWEDVLEAALAYSNKIGPDTIYMAREGIPREVVIHAETKLLVAIEKSEQENPELPRAFPYIGTTEWPCQGGYLPKPASSYSDSTAEESRGIGAVLDFYEDEALNIVAKMTELRRDMED</sequence>
<dbReference type="InParanoid" id="V5I0S7"/>
<gene>
    <name evidence="1" type="ORF">PVAR5_4789</name>
</gene>
<reference evidence="2" key="1">
    <citation type="journal article" date="2014" name="Genome Announc.">
        <title>Draft genome sequence of the formaldehyde-resistant fungus Byssochlamys spectabilis No. 5 (anamorph Paecilomyces variotii No. 5) (NBRC109023).</title>
        <authorList>
            <person name="Oka T."/>
            <person name="Ekino K."/>
            <person name="Fukuda K."/>
            <person name="Nomura Y."/>
        </authorList>
    </citation>
    <scope>NUCLEOTIDE SEQUENCE [LARGE SCALE GENOMIC DNA]</scope>
    <source>
        <strain evidence="2">No. 5 / NBRC 109023</strain>
    </source>
</reference>